<dbReference type="PRINTS" id="PR00145">
    <property type="entry name" value="ARGSUCLYASE"/>
</dbReference>
<dbReference type="PANTHER" id="PTHR43172:SF2">
    <property type="entry name" value="ADENYLOSUCCINATE LYASE C-TERMINAL DOMAIN-CONTAINING PROTEIN"/>
    <property type="match status" value="1"/>
</dbReference>
<dbReference type="InterPro" id="IPR020557">
    <property type="entry name" value="Fumarate_lyase_CS"/>
</dbReference>
<dbReference type="Proteomes" id="UP000192903">
    <property type="component" value="Unassembled WGS sequence"/>
</dbReference>
<evidence type="ECO:0000259" key="3">
    <source>
        <dbReference type="Pfam" id="PF00206"/>
    </source>
</evidence>
<dbReference type="EMBL" id="FXAF01000003">
    <property type="protein sequence ID" value="SMF18908.1"/>
    <property type="molecule type" value="Genomic_DNA"/>
</dbReference>
<reference evidence="5" key="1">
    <citation type="submission" date="2017-04" db="EMBL/GenBank/DDBJ databases">
        <authorList>
            <person name="Varghese N."/>
            <person name="Submissions S."/>
        </authorList>
    </citation>
    <scope>NUCLEOTIDE SEQUENCE [LARGE SCALE GENOMIC DNA]</scope>
    <source>
        <strain evidence="5">B4P</strain>
    </source>
</reference>
<dbReference type="InterPro" id="IPR000362">
    <property type="entry name" value="Fumarate_lyase_fam"/>
</dbReference>
<keyword evidence="4" id="KW-0413">Isomerase</keyword>
<dbReference type="RefSeq" id="WP_085421034.1">
    <property type="nucleotide sequence ID" value="NZ_FXAF01000003.1"/>
</dbReference>
<protein>
    <recommendedName>
        <fullName evidence="2">3-carboxy-cis,cis-muconate cycloisomerase</fullName>
        <ecNumber evidence="2">5.5.1.2</ecNumber>
    </recommendedName>
</protein>
<dbReference type="PANTHER" id="PTHR43172">
    <property type="entry name" value="ADENYLOSUCCINATE LYASE"/>
    <property type="match status" value="1"/>
</dbReference>
<dbReference type="PRINTS" id="PR00149">
    <property type="entry name" value="FUMRATELYASE"/>
</dbReference>
<evidence type="ECO:0000256" key="2">
    <source>
        <dbReference type="NCBIfam" id="TIGR02426"/>
    </source>
</evidence>
<accession>A0A1X7DNX1</accession>
<dbReference type="Pfam" id="PF00206">
    <property type="entry name" value="Lyase_1"/>
    <property type="match status" value="1"/>
</dbReference>
<dbReference type="InterPro" id="IPR022761">
    <property type="entry name" value="Fumarate_lyase_N"/>
</dbReference>
<gene>
    <name evidence="4" type="ORF">SAMN02982989_5650</name>
</gene>
<dbReference type="InterPro" id="IPR012789">
    <property type="entry name" value="Protocat_PcaB-like"/>
</dbReference>
<dbReference type="GO" id="GO:0047472">
    <property type="term" value="F:3-carboxy-cis,cis-muconate cycloisomerase activity"/>
    <property type="evidence" value="ECO:0007669"/>
    <property type="project" value="UniProtKB-UniRule"/>
</dbReference>
<organism evidence="4 5">
    <name type="scientific">Xaviernesmea oryzae</name>
    <dbReference type="NCBI Taxonomy" id="464029"/>
    <lineage>
        <taxon>Bacteria</taxon>
        <taxon>Pseudomonadati</taxon>
        <taxon>Pseudomonadota</taxon>
        <taxon>Alphaproteobacteria</taxon>
        <taxon>Hyphomicrobiales</taxon>
        <taxon>Rhizobiaceae</taxon>
        <taxon>Rhizobium/Agrobacterium group</taxon>
        <taxon>Xaviernesmea</taxon>
    </lineage>
</organism>
<dbReference type="PROSITE" id="PS00163">
    <property type="entry name" value="FUMARATE_LYASES"/>
    <property type="match status" value="1"/>
</dbReference>
<dbReference type="GO" id="GO:0016829">
    <property type="term" value="F:lyase activity"/>
    <property type="evidence" value="ECO:0007669"/>
    <property type="project" value="UniProtKB-ARBA"/>
</dbReference>
<dbReference type="GO" id="GO:0019619">
    <property type="term" value="P:3,4-dihydroxybenzoate catabolic process"/>
    <property type="evidence" value="ECO:0007669"/>
    <property type="project" value="InterPro"/>
</dbReference>
<dbReference type="EC" id="5.5.1.2" evidence="2"/>
<keyword evidence="5" id="KW-1185">Reference proteome</keyword>
<evidence type="ECO:0000256" key="1">
    <source>
        <dbReference type="ARBA" id="ARBA00034772"/>
    </source>
</evidence>
<dbReference type="NCBIfam" id="NF004631">
    <property type="entry name" value="PRK05975.1"/>
    <property type="match status" value="1"/>
</dbReference>
<proteinExistence type="inferred from homology"/>
<dbReference type="OrthoDB" id="9768878at2"/>
<dbReference type="InterPro" id="IPR008948">
    <property type="entry name" value="L-Aspartase-like"/>
</dbReference>
<sequence length="351" mass="37156">MSVSAFEHPFLSGLVGDDETGRLFSAQAEIDAMLAFEAGLARAEAAFGVIPADAAERISTVCSTFQPDMAGLRKGTGRDGVVVAELVKQLRGAVGGEAGKHVHFGATSQDVIDTALMIRLKKVCILFAERLAALEKAFGEIDAKFGARPLMGHTRMQAAIPITVSDRIRAWKEPLTRHRQRLDAFSGNGFAVQFGGAAGTLEKLGEKAAEVRRALARELLLADAPQWQSQRDRLAEFSGILSLVSGSLGKLGQDVALLAEMGGEMELAGGGGSSAMAHKQNPVAAEVLVSLARFNAVQLSGMQQALVHEQERSGAAWTLEWLILPSMVMATGASLRLAAELAGNVRSLGKR</sequence>
<name>A0A1X7DNX1_9HYPH</name>
<dbReference type="AlphaFoldDB" id="A0A1X7DNX1"/>
<evidence type="ECO:0000313" key="5">
    <source>
        <dbReference type="Proteomes" id="UP000192903"/>
    </source>
</evidence>
<dbReference type="SUPFAM" id="SSF48557">
    <property type="entry name" value="L-aspartase-like"/>
    <property type="match status" value="1"/>
</dbReference>
<dbReference type="STRING" id="464029.SAMN02982989_5650"/>
<comment type="similarity">
    <text evidence="1">Belongs to the class-II fumarase/aspartase family.</text>
</comment>
<evidence type="ECO:0000313" key="4">
    <source>
        <dbReference type="EMBL" id="SMF18908.1"/>
    </source>
</evidence>
<dbReference type="NCBIfam" id="TIGR02426">
    <property type="entry name" value="protocat_pcaB"/>
    <property type="match status" value="1"/>
</dbReference>
<feature type="domain" description="Fumarate lyase N-terminal" evidence="3">
    <location>
        <begin position="24"/>
        <end position="292"/>
    </location>
</feature>
<dbReference type="Gene3D" id="1.20.200.10">
    <property type="entry name" value="Fumarase/aspartase (Central domain)"/>
    <property type="match status" value="1"/>
</dbReference>